<dbReference type="Gene3D" id="3.90.550.10">
    <property type="entry name" value="Spore Coat Polysaccharide Biosynthesis Protein SpsA, Chain A"/>
    <property type="match status" value="1"/>
</dbReference>
<keyword evidence="6" id="KW-0808">Transferase</keyword>
<dbReference type="Pfam" id="PF02542">
    <property type="entry name" value="YgbB"/>
    <property type="match status" value="1"/>
</dbReference>
<reference evidence="15 16" key="1">
    <citation type="submission" date="2019-02" db="EMBL/GenBank/DDBJ databases">
        <title>Prokaryotic population dynamics and viral predation in marine succession experiment using metagenomics: the confinement effect.</title>
        <authorList>
            <person name="Haro-Moreno J.M."/>
            <person name="Rodriguez-Valera F."/>
            <person name="Lopez-Perez M."/>
        </authorList>
    </citation>
    <scope>NUCLEOTIDE SEQUENCE [LARGE SCALE GENOMIC DNA]</scope>
    <source>
        <strain evidence="15">MED-G161</strain>
    </source>
</reference>
<dbReference type="GO" id="GO:0050518">
    <property type="term" value="F:2-C-methyl-D-erythritol 4-phosphate cytidylyltransferase activity"/>
    <property type="evidence" value="ECO:0007669"/>
    <property type="project" value="UniProtKB-ARBA"/>
</dbReference>
<dbReference type="GO" id="GO:0019288">
    <property type="term" value="P:isopentenyl diphosphate biosynthetic process, methylerythritol 4-phosphate pathway"/>
    <property type="evidence" value="ECO:0007669"/>
    <property type="project" value="UniProtKB-UniRule"/>
</dbReference>
<dbReference type="PANTHER" id="PTHR43181:SF1">
    <property type="entry name" value="2-C-METHYL-D-ERYTHRITOL 2,4-CYCLODIPHOSPHATE SYNTHASE, CHLOROPLASTIC"/>
    <property type="match status" value="1"/>
</dbReference>
<dbReference type="PANTHER" id="PTHR43181">
    <property type="entry name" value="2-C-METHYL-D-ERYTHRITOL 2,4-CYCLODIPHOSPHATE SYNTHASE, CHLOROPLASTIC"/>
    <property type="match status" value="1"/>
</dbReference>
<feature type="binding site" evidence="12">
    <location>
        <begin position="284"/>
        <end position="288"/>
    </location>
    <ligand>
        <name>4-CDP-2-C-methyl-D-erythritol 2-phosphate</name>
        <dbReference type="ChEBI" id="CHEBI:57919"/>
    </ligand>
</feature>
<comment type="similarity">
    <text evidence="3 12 13">Belongs to the IspF family.</text>
</comment>
<dbReference type="AlphaFoldDB" id="A0A520MWT5"/>
<keyword evidence="10 12" id="KW-0456">Lyase</keyword>
<comment type="subunit">
    <text evidence="4 12">Homotrimer.</text>
</comment>
<evidence type="ECO:0000256" key="12">
    <source>
        <dbReference type="HAMAP-Rule" id="MF_00107"/>
    </source>
</evidence>
<name>A0A520MWT5_9GAMM</name>
<dbReference type="SUPFAM" id="SSF53448">
    <property type="entry name" value="Nucleotide-diphospho-sugar transferases"/>
    <property type="match status" value="1"/>
</dbReference>
<dbReference type="SUPFAM" id="SSF69765">
    <property type="entry name" value="IpsF-like"/>
    <property type="match status" value="1"/>
</dbReference>
<dbReference type="CDD" id="cd00554">
    <property type="entry name" value="MECDP_synthase"/>
    <property type="match status" value="1"/>
</dbReference>
<feature type="site" description="Transition state stabilizer" evidence="12">
    <location>
        <position position="257"/>
    </location>
</feature>
<feature type="site" description="Transition state stabilizer" evidence="12">
    <location>
        <position position="356"/>
    </location>
</feature>
<dbReference type="FunFam" id="3.90.550.10:FF:000003">
    <property type="entry name" value="2-C-methyl-D-erythritol 4-phosphate cytidylyltransferase"/>
    <property type="match status" value="1"/>
</dbReference>
<keyword evidence="11" id="KW-0511">Multifunctional enzyme</keyword>
<dbReference type="PROSITE" id="PS01350">
    <property type="entry name" value="ISPF"/>
    <property type="match status" value="1"/>
</dbReference>
<feature type="domain" description="2-C-methyl-D-erythritol 2,4-cyclodiphosphate synthase" evidence="14">
    <location>
        <begin position="224"/>
        <end position="377"/>
    </location>
</feature>
<dbReference type="InterPro" id="IPR034683">
    <property type="entry name" value="IspD/TarI"/>
</dbReference>
<dbReference type="Gene3D" id="3.30.1330.50">
    <property type="entry name" value="2-C-methyl-D-erythritol 2,4-cyclodiphosphate synthase"/>
    <property type="match status" value="1"/>
</dbReference>
<evidence type="ECO:0000256" key="3">
    <source>
        <dbReference type="ARBA" id="ARBA00008480"/>
    </source>
</evidence>
<accession>A0A520MWT5</accession>
<feature type="binding site" evidence="12">
    <location>
        <begin position="279"/>
        <end position="281"/>
    </location>
    <ligand>
        <name>4-CDP-2-C-methyl-D-erythritol 2-phosphate</name>
        <dbReference type="ChEBI" id="CHEBI:57919"/>
    </ligand>
</feature>
<dbReference type="Proteomes" id="UP000315498">
    <property type="component" value="Unassembled WGS sequence"/>
</dbReference>
<keyword evidence="7" id="KW-0548">Nucleotidyltransferase</keyword>
<comment type="caution">
    <text evidence="12">Lacks conserved residue(s) required for the propagation of feature annotation.</text>
</comment>
<comment type="function">
    <text evidence="12">Involved in the biosynthesis of isopentenyl diphosphate (IPP) and dimethylallyl diphosphate (DMAPP), two major building blocks of isoprenoid compounds. Catalyzes the conversion of 4-diphosphocytidyl-2-C-methyl-D-erythritol 2-phosphate (CDP-ME2P) to 2-C-methyl-D-erythritol 2,4-cyclodiphosphate (ME-CPP) with a corresponding release of cytidine 5-monophosphate (CMP).</text>
</comment>
<dbReference type="InterPro" id="IPR029044">
    <property type="entry name" value="Nucleotide-diphossugar_trans"/>
</dbReference>
<feature type="binding site" evidence="12">
    <location>
        <position position="233"/>
    </location>
    <ligand>
        <name>a divalent metal cation</name>
        <dbReference type="ChEBI" id="CHEBI:60240"/>
    </ligand>
</feature>
<feature type="binding site" evidence="12">
    <location>
        <begin position="355"/>
        <end position="358"/>
    </location>
    <ligand>
        <name>4-CDP-2-C-methyl-D-erythritol 2-phosphate</name>
        <dbReference type="ChEBI" id="CHEBI:57919"/>
    </ligand>
</feature>
<evidence type="ECO:0000256" key="8">
    <source>
        <dbReference type="ARBA" id="ARBA00022723"/>
    </source>
</evidence>
<evidence type="ECO:0000256" key="1">
    <source>
        <dbReference type="ARBA" id="ARBA00000200"/>
    </source>
</evidence>
<evidence type="ECO:0000313" key="16">
    <source>
        <dbReference type="Proteomes" id="UP000315498"/>
    </source>
</evidence>
<dbReference type="Pfam" id="PF01128">
    <property type="entry name" value="IspD"/>
    <property type="match status" value="1"/>
</dbReference>
<keyword evidence="8 12" id="KW-0479">Metal-binding</keyword>
<gene>
    <name evidence="12 15" type="primary">ispF</name>
    <name evidence="15" type="ORF">EVA94_00115</name>
</gene>
<keyword evidence="9 12" id="KW-0414">Isoprene biosynthesis</keyword>
<sequence>MKENSLLAVIAAAGIGKRYGSDLPKQYAHINGQSVIEKAINPFINSKQVSKIIIVISRDDKEIKNQSFYDDKKIQYVYGGSTRKESINNALKVAESEFEYVITHDAARPNIKEEDINDLYKDITQSKASCSFFFTPVYDSIKEIDLNEKTKDKSKFYLVQTPQISKLDDLKDSIQKCIDDDIDCPDESFAIEYSNLKLSRIQGSRSNIKITEPEDLELLNKFLIRSGVGFDLHKYESGDGIILGGHKINCDFKIVAHSDGDVLLHSIADSILGASGLGDIGIFFSDQDEVNKNLDSSKIIEYCLNELIKLNLEIYNVDATIICEHPKINPHRDKILKKLSDLLKIPETSIGLKATTSEKIGIIGNNEAIAVQSIVNIKGKA</sequence>
<feature type="binding site" evidence="12">
    <location>
        <position position="265"/>
    </location>
    <ligand>
        <name>a divalent metal cation</name>
        <dbReference type="ChEBI" id="CHEBI:60240"/>
    </ligand>
</feature>
<dbReference type="InterPro" id="IPR020555">
    <property type="entry name" value="MECDP_synthase_CS"/>
</dbReference>
<dbReference type="InterPro" id="IPR018294">
    <property type="entry name" value="ISPD_synthase_CS"/>
</dbReference>
<dbReference type="GO" id="GO:0046872">
    <property type="term" value="F:metal ion binding"/>
    <property type="evidence" value="ECO:0007669"/>
    <property type="project" value="UniProtKB-KW"/>
</dbReference>
<dbReference type="NCBIfam" id="TIGR00151">
    <property type="entry name" value="ispF"/>
    <property type="match status" value="1"/>
</dbReference>
<dbReference type="EMBL" id="SHBG01000001">
    <property type="protein sequence ID" value="RZO25664.1"/>
    <property type="molecule type" value="Genomic_DNA"/>
</dbReference>
<evidence type="ECO:0000313" key="15">
    <source>
        <dbReference type="EMBL" id="RZO25664.1"/>
    </source>
</evidence>
<dbReference type="InterPro" id="IPR036571">
    <property type="entry name" value="MECDP_synthase_sf"/>
</dbReference>
<feature type="binding site" evidence="12">
    <location>
        <begin position="257"/>
        <end position="258"/>
    </location>
    <ligand>
        <name>4-CDP-2-C-methyl-D-erythritol 2-phosphate</name>
        <dbReference type="ChEBI" id="CHEBI:57919"/>
    </ligand>
</feature>
<dbReference type="GO" id="GO:0016114">
    <property type="term" value="P:terpenoid biosynthetic process"/>
    <property type="evidence" value="ECO:0007669"/>
    <property type="project" value="InterPro"/>
</dbReference>
<dbReference type="GO" id="GO:0008685">
    <property type="term" value="F:2-C-methyl-D-erythritol 2,4-cyclodiphosphate synthase activity"/>
    <property type="evidence" value="ECO:0007669"/>
    <property type="project" value="UniProtKB-UniRule"/>
</dbReference>
<dbReference type="EC" id="4.6.1.12" evidence="5 12"/>
<dbReference type="UniPathway" id="UPA00056">
    <property type="reaction ID" value="UER00095"/>
</dbReference>
<evidence type="ECO:0000256" key="6">
    <source>
        <dbReference type="ARBA" id="ARBA00022679"/>
    </source>
</evidence>
<dbReference type="PROSITE" id="PS01295">
    <property type="entry name" value="ISPD"/>
    <property type="match status" value="1"/>
</dbReference>
<dbReference type="HAMAP" id="MF_00107">
    <property type="entry name" value="IspF"/>
    <property type="match status" value="1"/>
</dbReference>
<evidence type="ECO:0000256" key="5">
    <source>
        <dbReference type="ARBA" id="ARBA00012579"/>
    </source>
</evidence>
<evidence type="ECO:0000256" key="11">
    <source>
        <dbReference type="ARBA" id="ARBA00023268"/>
    </source>
</evidence>
<feature type="binding site" evidence="12">
    <location>
        <position position="231"/>
    </location>
    <ligand>
        <name>a divalent metal cation</name>
        <dbReference type="ChEBI" id="CHEBI:60240"/>
    </ligand>
</feature>
<evidence type="ECO:0000256" key="7">
    <source>
        <dbReference type="ARBA" id="ARBA00022695"/>
    </source>
</evidence>
<evidence type="ECO:0000256" key="9">
    <source>
        <dbReference type="ARBA" id="ARBA00023229"/>
    </source>
</evidence>
<evidence type="ECO:0000256" key="2">
    <source>
        <dbReference type="ARBA" id="ARBA00004709"/>
    </source>
</evidence>
<dbReference type="CDD" id="cd02516">
    <property type="entry name" value="CDP-ME_synthetase"/>
    <property type="match status" value="1"/>
</dbReference>
<comment type="cofactor">
    <cofactor evidence="12">
        <name>a divalent metal cation</name>
        <dbReference type="ChEBI" id="CHEBI:60240"/>
    </cofactor>
    <text evidence="12">Binds 1 divalent metal cation per subunit.</text>
</comment>
<feature type="binding site" evidence="12">
    <location>
        <begin position="231"/>
        <end position="233"/>
    </location>
    <ligand>
        <name>4-CDP-2-C-methyl-D-erythritol 2-phosphate</name>
        <dbReference type="ChEBI" id="CHEBI:57919"/>
    </ligand>
</feature>
<evidence type="ECO:0000256" key="4">
    <source>
        <dbReference type="ARBA" id="ARBA00011233"/>
    </source>
</evidence>
<proteinExistence type="inferred from homology"/>
<dbReference type="InterPro" id="IPR003526">
    <property type="entry name" value="MECDP_synthase"/>
</dbReference>
<comment type="pathway">
    <text evidence="2 12">Isoprenoid biosynthesis; isopentenyl diphosphate biosynthesis via DXP pathway; isopentenyl diphosphate from 1-deoxy-D-xylulose 5-phosphate: step 4/6.</text>
</comment>
<protein>
    <recommendedName>
        <fullName evidence="5 12">2-C-methyl-D-erythritol 2,4-cyclodiphosphate synthase</fullName>
        <shortName evidence="12">MECDP-synthase</shortName>
        <shortName evidence="12">MECPP-synthase</shortName>
        <shortName evidence="12">MECPS</shortName>
        <ecNumber evidence="5 12">4.6.1.12</ecNumber>
    </recommendedName>
</protein>
<organism evidence="15 16">
    <name type="scientific">SAR86 cluster bacterium</name>
    <dbReference type="NCBI Taxonomy" id="2030880"/>
    <lineage>
        <taxon>Bacteria</taxon>
        <taxon>Pseudomonadati</taxon>
        <taxon>Pseudomonadota</taxon>
        <taxon>Gammaproteobacteria</taxon>
        <taxon>SAR86 cluster</taxon>
    </lineage>
</organism>
<comment type="caution">
    <text evidence="15">The sequence shown here is derived from an EMBL/GenBank/DDBJ whole genome shotgun (WGS) entry which is preliminary data.</text>
</comment>
<comment type="catalytic activity">
    <reaction evidence="1 12 13">
        <text>4-CDP-2-C-methyl-D-erythritol 2-phosphate = 2-C-methyl-D-erythritol 2,4-cyclic diphosphate + CMP</text>
        <dbReference type="Rhea" id="RHEA:23864"/>
        <dbReference type="ChEBI" id="CHEBI:57919"/>
        <dbReference type="ChEBI" id="CHEBI:58483"/>
        <dbReference type="ChEBI" id="CHEBI:60377"/>
        <dbReference type="EC" id="4.6.1.12"/>
    </reaction>
</comment>
<evidence type="ECO:0000259" key="14">
    <source>
        <dbReference type="Pfam" id="PF02542"/>
    </source>
</evidence>
<evidence type="ECO:0000256" key="13">
    <source>
        <dbReference type="RuleBase" id="RU004395"/>
    </source>
</evidence>
<evidence type="ECO:0000256" key="10">
    <source>
        <dbReference type="ARBA" id="ARBA00023239"/>
    </source>
</evidence>